<keyword evidence="2" id="KW-1185">Reference proteome</keyword>
<evidence type="ECO:0000313" key="2">
    <source>
        <dbReference type="Proteomes" id="UP000494245"/>
    </source>
</evidence>
<proteinExistence type="predicted"/>
<comment type="caution">
    <text evidence="1">The sequence shown here is derived from an EMBL/GenBank/DDBJ whole genome shotgun (WGS) entry which is preliminary data.</text>
</comment>
<reference evidence="1 2" key="1">
    <citation type="submission" date="2020-04" db="EMBL/GenBank/DDBJ databases">
        <authorList>
            <consortium name="Desulfovibrio sp. FSS-1 genome sequencing consortium"/>
            <person name="Shimoshige H."/>
            <person name="Kobayashi H."/>
            <person name="Maekawa T."/>
        </authorList>
    </citation>
    <scope>NUCLEOTIDE SEQUENCE [LARGE SCALE GENOMIC DNA]</scope>
    <source>
        <strain evidence="1 2">SIID29052-01</strain>
    </source>
</reference>
<accession>A0A6V8LX91</accession>
<dbReference type="EMBL" id="BLTE01000012">
    <property type="protein sequence ID" value="GFK94878.1"/>
    <property type="molecule type" value="Genomic_DNA"/>
</dbReference>
<dbReference type="AlphaFoldDB" id="A0A6V8LX91"/>
<evidence type="ECO:0000313" key="1">
    <source>
        <dbReference type="EMBL" id="GFK94878.1"/>
    </source>
</evidence>
<dbReference type="RefSeq" id="WP_173085384.1">
    <property type="nucleotide sequence ID" value="NZ_BLTE01000012.1"/>
</dbReference>
<gene>
    <name evidence="1" type="ORF">NNJEOMEG_02726</name>
</gene>
<dbReference type="Proteomes" id="UP000494245">
    <property type="component" value="Unassembled WGS sequence"/>
</dbReference>
<protein>
    <submittedName>
        <fullName evidence="1">Uncharacterized protein</fullName>
    </submittedName>
</protein>
<sequence>MDYNGPSTFGLQQAHIFANQNNVDPYGKASFLNDAQWWGNKAQAPANTPWSAPSYQSFNYQKYAPGADPSYKTYAQAAPDYKGFRDGDYDRYELSLKAPGERAAQKAYETAKRDLADAYSSRGLYGSSQFTRQMDGQVTESYMDALTGNAANAAAKRYDFQAQDQRYAQDQAMAAWQARMRENDASNQMAYNVWQNRLSENEQMQNLLFQDNSQANDWNWNASTAQRDWNDAMAQRQVNYNNMMAQSLQDWNMQRLSWDTDQNEAAWNRTWGIWSNVDPEVERWQKKMMREQANLSSQNSAGGLIASAGSLVGGVAGMFNPILGSAITIGSNFAGRLIR</sequence>
<organism evidence="1 2">
    <name type="scientific">Fundidesulfovibrio magnetotacticus</name>
    <dbReference type="NCBI Taxonomy" id="2730080"/>
    <lineage>
        <taxon>Bacteria</taxon>
        <taxon>Pseudomonadati</taxon>
        <taxon>Thermodesulfobacteriota</taxon>
        <taxon>Desulfovibrionia</taxon>
        <taxon>Desulfovibrionales</taxon>
        <taxon>Desulfovibrionaceae</taxon>
        <taxon>Fundidesulfovibrio</taxon>
    </lineage>
</organism>
<name>A0A6V8LX91_9BACT</name>
<reference evidence="1 2" key="2">
    <citation type="submission" date="2020-05" db="EMBL/GenBank/DDBJ databases">
        <title>Draft genome sequence of Desulfovibrio sp. strainFSS-1.</title>
        <authorList>
            <person name="Shimoshige H."/>
            <person name="Kobayashi H."/>
            <person name="Maekawa T."/>
        </authorList>
    </citation>
    <scope>NUCLEOTIDE SEQUENCE [LARGE SCALE GENOMIC DNA]</scope>
    <source>
        <strain evidence="1 2">SIID29052-01</strain>
    </source>
</reference>